<dbReference type="Proteomes" id="UP000092401">
    <property type="component" value="Unassembled WGS sequence"/>
</dbReference>
<dbReference type="Proteomes" id="UP000091929">
    <property type="component" value="Unassembled WGS sequence"/>
</dbReference>
<comment type="caution">
    <text evidence="2">The sequence shown here is derived from an EMBL/GenBank/DDBJ whole genome shotgun (WGS) entry which is preliminary data.</text>
</comment>
<name>A0A150IUI2_9EURY</name>
<organism evidence="2 4">
    <name type="scientific">Candidatus Methanofastidiosum methylothiophilum</name>
    <dbReference type="NCBI Taxonomy" id="1705564"/>
    <lineage>
        <taxon>Archaea</taxon>
        <taxon>Methanobacteriati</taxon>
        <taxon>Methanobacteriota</taxon>
        <taxon>Stenosarchaea group</taxon>
        <taxon>Candidatus Methanofastidiosia</taxon>
        <taxon>Candidatus Methanofastidiosales</taxon>
        <taxon>Candidatus Methanofastidiosaceae</taxon>
        <taxon>Candidatus Methanofastidiosum</taxon>
    </lineage>
</organism>
<accession>A0A150IUI2</accession>
<evidence type="ECO:0000313" key="2">
    <source>
        <dbReference type="EMBL" id="KYC48647.1"/>
    </source>
</evidence>
<evidence type="ECO:0000313" key="5">
    <source>
        <dbReference type="Proteomes" id="UP000092401"/>
    </source>
</evidence>
<proteinExistence type="predicted"/>
<evidence type="ECO:0000313" key="3">
    <source>
        <dbReference type="EMBL" id="KYC51148.1"/>
    </source>
</evidence>
<dbReference type="InterPro" id="IPR036390">
    <property type="entry name" value="WH_DNA-bd_sf"/>
</dbReference>
<dbReference type="InterPro" id="IPR011991">
    <property type="entry name" value="ArsR-like_HTH"/>
</dbReference>
<dbReference type="Proteomes" id="UP000092403">
    <property type="component" value="Unassembled WGS sequence"/>
</dbReference>
<dbReference type="EMBL" id="LNGE01000055">
    <property type="protein sequence ID" value="KYC44562.1"/>
    <property type="molecule type" value="Genomic_DNA"/>
</dbReference>
<dbReference type="Gene3D" id="1.10.10.10">
    <property type="entry name" value="Winged helix-like DNA-binding domain superfamily/Winged helix DNA-binding domain"/>
    <property type="match status" value="1"/>
</dbReference>
<dbReference type="InterPro" id="IPR036388">
    <property type="entry name" value="WH-like_DNA-bd_sf"/>
</dbReference>
<accession>A0A150J1Y5</accession>
<dbReference type="CDD" id="cd00090">
    <property type="entry name" value="HTH_ARSR"/>
    <property type="match status" value="1"/>
</dbReference>
<evidence type="ECO:0000313" key="4">
    <source>
        <dbReference type="Proteomes" id="UP000091929"/>
    </source>
</evidence>
<evidence type="ECO:0000313" key="1">
    <source>
        <dbReference type="EMBL" id="KYC44562.1"/>
    </source>
</evidence>
<dbReference type="AlphaFoldDB" id="A0A150IUI2"/>
<dbReference type="EMBL" id="LNGF01000002">
    <property type="protein sequence ID" value="KYC48647.1"/>
    <property type="molecule type" value="Genomic_DNA"/>
</dbReference>
<dbReference type="EMBL" id="LNJC01000003">
    <property type="protein sequence ID" value="KYC51148.1"/>
    <property type="molecule type" value="Genomic_DNA"/>
</dbReference>
<dbReference type="SUPFAM" id="SSF46785">
    <property type="entry name" value="Winged helix' DNA-binding domain"/>
    <property type="match status" value="1"/>
</dbReference>
<accession>A0A150IHZ5</accession>
<reference evidence="4 5" key="1">
    <citation type="journal article" date="2016" name="ISME J.">
        <title>Chasing the elusive Euryarchaeota class WSA2: genomes reveal a uniquely fastidious methyl-reducing methanogen.</title>
        <authorList>
            <person name="Nobu M.K."/>
            <person name="Narihiro T."/>
            <person name="Kuroda K."/>
            <person name="Mei R."/>
            <person name="Liu W.T."/>
        </authorList>
    </citation>
    <scope>NUCLEOTIDE SEQUENCE [LARGE SCALE GENOMIC DNA]</scope>
    <source>
        <strain evidence="1">B03fssc0709_Meth_Bin005</strain>
        <strain evidence="2">B15fssc0709_Meth_Bin003</strain>
        <strain evidence="3">BMIXfssc0709_Meth_Bin006</strain>
    </source>
</reference>
<gene>
    <name evidence="1" type="ORF">APG10_01612</name>
    <name evidence="2" type="ORF">APG11_00157</name>
    <name evidence="3" type="ORF">APG12_00274</name>
</gene>
<protein>
    <submittedName>
        <fullName evidence="2">Uncharacterized protein</fullName>
    </submittedName>
</protein>
<sequence length="136" mass="15558">MEENAEEAIIEYLKGVKIGATPSEIADNLNMSRATAVKYLEIMRAIGLVDYRRIGMAKVYFVATKLSYAQHVLLRKTRDLIESIKTADEHIQVLEKVLAIHISIMQTYNTEDREKFIKLFNNIIDKIKKGENTLGE</sequence>